<accession>A0AAN8ULE0</accession>
<gene>
    <name evidence="1" type="ORF">RJ641_018431</name>
</gene>
<dbReference type="AlphaFoldDB" id="A0AAN8ULE0"/>
<evidence type="ECO:0000313" key="1">
    <source>
        <dbReference type="EMBL" id="KAK6917680.1"/>
    </source>
</evidence>
<sequence length="139" mass="15273">MWIGVHGMRHISSLAKMEAKKVNANYQRCGSLGVCEDYKCVACLTRKGLVGYSKSCAPRLLPPCKGGIFIFSKISFLFLEHNEGGGPMKIVESRKRCHGDCGCLGFFYGESSSMCLLVPEPDTLIKVDNTSHVGYIKMS</sequence>
<dbReference type="EMBL" id="JBAMMX010000023">
    <property type="protein sequence ID" value="KAK6917680.1"/>
    <property type="molecule type" value="Genomic_DNA"/>
</dbReference>
<proteinExistence type="predicted"/>
<feature type="non-terminal residue" evidence="1">
    <location>
        <position position="139"/>
    </location>
</feature>
<name>A0AAN8ULE0_9MAGN</name>
<evidence type="ECO:0000313" key="2">
    <source>
        <dbReference type="Proteomes" id="UP001370490"/>
    </source>
</evidence>
<dbReference type="Proteomes" id="UP001370490">
    <property type="component" value="Unassembled WGS sequence"/>
</dbReference>
<protein>
    <submittedName>
        <fullName evidence="1">Uncharacterized protein</fullName>
    </submittedName>
</protein>
<reference evidence="1 2" key="1">
    <citation type="submission" date="2023-12" db="EMBL/GenBank/DDBJ databases">
        <title>A high-quality genome assembly for Dillenia turbinata (Dilleniales).</title>
        <authorList>
            <person name="Chanderbali A."/>
        </authorList>
    </citation>
    <scope>NUCLEOTIDE SEQUENCE [LARGE SCALE GENOMIC DNA]</scope>
    <source>
        <strain evidence="1">LSX21</strain>
        <tissue evidence="1">Leaf</tissue>
    </source>
</reference>
<comment type="caution">
    <text evidence="1">The sequence shown here is derived from an EMBL/GenBank/DDBJ whole genome shotgun (WGS) entry which is preliminary data.</text>
</comment>
<keyword evidence="2" id="KW-1185">Reference proteome</keyword>
<organism evidence="1 2">
    <name type="scientific">Dillenia turbinata</name>
    <dbReference type="NCBI Taxonomy" id="194707"/>
    <lineage>
        <taxon>Eukaryota</taxon>
        <taxon>Viridiplantae</taxon>
        <taxon>Streptophyta</taxon>
        <taxon>Embryophyta</taxon>
        <taxon>Tracheophyta</taxon>
        <taxon>Spermatophyta</taxon>
        <taxon>Magnoliopsida</taxon>
        <taxon>eudicotyledons</taxon>
        <taxon>Gunneridae</taxon>
        <taxon>Pentapetalae</taxon>
        <taxon>Dilleniales</taxon>
        <taxon>Dilleniaceae</taxon>
        <taxon>Dillenia</taxon>
    </lineage>
</organism>